<evidence type="ECO:0008006" key="5">
    <source>
        <dbReference type="Google" id="ProtNLM"/>
    </source>
</evidence>
<dbReference type="InterPro" id="IPR043502">
    <property type="entry name" value="DNA/RNA_pol_sf"/>
</dbReference>
<dbReference type="InterPro" id="IPR005135">
    <property type="entry name" value="Endo/exonuclease/phosphatase"/>
</dbReference>
<keyword evidence="4" id="KW-1185">Reference proteome</keyword>
<dbReference type="InterPro" id="IPR036691">
    <property type="entry name" value="Endo/exonu/phosph_ase_sf"/>
</dbReference>
<feature type="domain" description="Endonuclease/exonuclease/phosphatase" evidence="2">
    <location>
        <begin position="74"/>
        <end position="270"/>
    </location>
</feature>
<evidence type="ECO:0000259" key="1">
    <source>
        <dbReference type="Pfam" id="PF00078"/>
    </source>
</evidence>
<feature type="domain" description="Reverse transcriptase" evidence="1">
    <location>
        <begin position="285"/>
        <end position="492"/>
    </location>
</feature>
<dbReference type="PANTHER" id="PTHR33332">
    <property type="entry name" value="REVERSE TRANSCRIPTASE DOMAIN-CONTAINING PROTEIN"/>
    <property type="match status" value="1"/>
</dbReference>
<dbReference type="AlphaFoldDB" id="A0AAN7MWW5"/>
<proteinExistence type="predicted"/>
<dbReference type="Proteomes" id="UP001333110">
    <property type="component" value="Unassembled WGS sequence"/>
</dbReference>
<dbReference type="Gene3D" id="3.60.10.10">
    <property type="entry name" value="Endonuclease/exonuclease/phosphatase"/>
    <property type="match status" value="1"/>
</dbReference>
<name>A0AAN7MWW5_MYCAM</name>
<accession>A0AAN7MWW5</accession>
<dbReference type="SUPFAM" id="SSF56219">
    <property type="entry name" value="DNase I-like"/>
    <property type="match status" value="1"/>
</dbReference>
<gene>
    <name evidence="3" type="ORF">QYF61_013461</name>
</gene>
<dbReference type="Pfam" id="PF00078">
    <property type="entry name" value="RVT_1"/>
    <property type="match status" value="1"/>
</dbReference>
<dbReference type="EMBL" id="JAUNZN010000010">
    <property type="protein sequence ID" value="KAK4815009.1"/>
    <property type="molecule type" value="Genomic_DNA"/>
</dbReference>
<feature type="non-terminal residue" evidence="3">
    <location>
        <position position="704"/>
    </location>
</feature>
<comment type="caution">
    <text evidence="3">The sequence shown here is derived from an EMBL/GenBank/DDBJ whole genome shotgun (WGS) entry which is preliminary data.</text>
</comment>
<dbReference type="GO" id="GO:0003824">
    <property type="term" value="F:catalytic activity"/>
    <property type="evidence" value="ECO:0007669"/>
    <property type="project" value="InterPro"/>
</dbReference>
<dbReference type="Pfam" id="PF03372">
    <property type="entry name" value="Exo_endo_phos"/>
    <property type="match status" value="1"/>
</dbReference>
<dbReference type="SUPFAM" id="SSF56672">
    <property type="entry name" value="DNA/RNA polymerases"/>
    <property type="match status" value="1"/>
</dbReference>
<dbReference type="CDD" id="cd01650">
    <property type="entry name" value="RT_nLTR_like"/>
    <property type="match status" value="1"/>
</dbReference>
<evidence type="ECO:0000259" key="2">
    <source>
        <dbReference type="Pfam" id="PF03372"/>
    </source>
</evidence>
<reference evidence="3 4" key="1">
    <citation type="journal article" date="2023" name="J. Hered.">
        <title>Chromosome-level genome of the wood stork (Mycteria americana) provides insight into avian chromosome evolution.</title>
        <authorList>
            <person name="Flamio R. Jr."/>
            <person name="Ramstad K.M."/>
        </authorList>
    </citation>
    <scope>NUCLEOTIDE SEQUENCE [LARGE SCALE GENOMIC DNA]</scope>
    <source>
        <strain evidence="3">JAX WOST 10</strain>
    </source>
</reference>
<protein>
    <recommendedName>
        <fullName evidence="5">Reverse transcriptase domain-containing protein</fullName>
    </recommendedName>
</protein>
<sequence length="704" mass="78789">MFEGLCGGEVLQSAVLVEVGDGDPRGSKDAGVMNVLETMEAPENGHVGIRASPPKKVAGSVAQLKCIYTNAHSMGNKQEELEAIVQQESYDIVAITETWWDDSHNWSAAMDGYKLFRRDRQGRRDSGVALYVRECFDCLDLNDGDDRVEHLWVRIRGNANKADTMVGVCSRPPNQDEEADEIFYKQLGEVSQLLALVLVGNFNLPDVCWKYNTAERKQSRRFLECVADNFLTQLLSKPTREGAPLDLLFVNREGLVGDVMVGGRLGHSNHKMIEYLILGEKKGQKEDPWNYRPVSLTSLPGKVMEQMILSAIMQHVQDNQVIKPSQHGFMKGRSCLTNLISFYNKVTCLMDEGKAVDVVYLDFSKAFDTISHCILLEKLAAHGLDRRTLHWVKNWLDGRAQRVAVNGVKSSWQPVTSGDPQGSVLGPVLFNIFINDLDEGIECTPSKFADNTKLCGSVDLLKGRKALQRDLDRLDRWAEANCVRFNKAQCWVLHLGHSNPMQRYRLGGERLESCLAEKDLGVFVDSCLNVNWQCAQVAKKANSILACIRNSVASRTRAMIVPLYLALVRSRLEYCVQFWAPRYKRDIEGLERVQRRATKLGKGLEHKADEERLRELGLFSLEKRRLRGDLIALYNCLKGGCREVGVGLFSQVSGYDSNSDAGHWAAAGLQRSLGTNLNSHSVRDPSSAIAVYMPGKGEEHMSYS</sequence>
<evidence type="ECO:0000313" key="3">
    <source>
        <dbReference type="EMBL" id="KAK4815009.1"/>
    </source>
</evidence>
<dbReference type="InterPro" id="IPR000477">
    <property type="entry name" value="RT_dom"/>
</dbReference>
<evidence type="ECO:0000313" key="4">
    <source>
        <dbReference type="Proteomes" id="UP001333110"/>
    </source>
</evidence>
<organism evidence="3 4">
    <name type="scientific">Mycteria americana</name>
    <name type="common">Wood stork</name>
    <dbReference type="NCBI Taxonomy" id="33587"/>
    <lineage>
        <taxon>Eukaryota</taxon>
        <taxon>Metazoa</taxon>
        <taxon>Chordata</taxon>
        <taxon>Craniata</taxon>
        <taxon>Vertebrata</taxon>
        <taxon>Euteleostomi</taxon>
        <taxon>Archelosauria</taxon>
        <taxon>Archosauria</taxon>
        <taxon>Dinosauria</taxon>
        <taxon>Saurischia</taxon>
        <taxon>Theropoda</taxon>
        <taxon>Coelurosauria</taxon>
        <taxon>Aves</taxon>
        <taxon>Neognathae</taxon>
        <taxon>Neoaves</taxon>
        <taxon>Aequornithes</taxon>
        <taxon>Ciconiiformes</taxon>
        <taxon>Ciconiidae</taxon>
        <taxon>Mycteria</taxon>
    </lineage>
</organism>